<dbReference type="EMBL" id="BAAABY010000023">
    <property type="protein sequence ID" value="GAA0463713.1"/>
    <property type="molecule type" value="Genomic_DNA"/>
</dbReference>
<keyword evidence="2" id="KW-1185">Reference proteome</keyword>
<comment type="caution">
    <text evidence="1">The sequence shown here is derived from an EMBL/GenBank/DDBJ whole genome shotgun (WGS) entry which is preliminary data.</text>
</comment>
<dbReference type="RefSeq" id="WP_346095392.1">
    <property type="nucleotide sequence ID" value="NZ_BAAABY010000023.1"/>
</dbReference>
<gene>
    <name evidence="1" type="ORF">GCM10010361_29530</name>
</gene>
<name>A0ABN0ZZD0_9ACTN</name>
<sequence>MLRASPDVREAARDEAAVGKVVRSVLASNGMRAPAALHPSAVAAASTVQSGRRPALDEGAERWHAERWHAEGWHLEAVATRAGLEPAHPAPHLIRSADRALAALPAGADRTGGARVAPWRGTERAVLDDSCTLLADRWPQMLAELRACVVQVALLEGSAIDGFTDFATHGAIYINRARLGTSPRGLPGPVRCAEALVHEGTHTRCNAAQLSTPFLTTEAGDTAPVRTPLRPDPRPLAGLFQQAVVLARCAALYERLLADGTTSGTDGTAPAVPALGSPVALALASRRDRLSSGARQAIDALYERPALLTGHGRAVLGECDDLLRPIAA</sequence>
<dbReference type="Proteomes" id="UP001500909">
    <property type="component" value="Unassembled WGS sequence"/>
</dbReference>
<reference evidence="1 2" key="1">
    <citation type="journal article" date="2019" name="Int. J. Syst. Evol. Microbiol.">
        <title>The Global Catalogue of Microorganisms (GCM) 10K type strain sequencing project: providing services to taxonomists for standard genome sequencing and annotation.</title>
        <authorList>
            <consortium name="The Broad Institute Genomics Platform"/>
            <consortium name="The Broad Institute Genome Sequencing Center for Infectious Disease"/>
            <person name="Wu L."/>
            <person name="Ma J."/>
        </authorList>
    </citation>
    <scope>NUCLEOTIDE SEQUENCE [LARGE SCALE GENOMIC DNA]</scope>
    <source>
        <strain evidence="1 2">JCM 4805</strain>
    </source>
</reference>
<accession>A0ABN0ZZD0</accession>
<protein>
    <recommendedName>
        <fullName evidence="3">HEXXH motif domain-containing protein</fullName>
    </recommendedName>
</protein>
<evidence type="ECO:0008006" key="3">
    <source>
        <dbReference type="Google" id="ProtNLM"/>
    </source>
</evidence>
<dbReference type="InterPro" id="IPR026337">
    <property type="entry name" value="AKG_HExxH"/>
</dbReference>
<evidence type="ECO:0000313" key="2">
    <source>
        <dbReference type="Proteomes" id="UP001500909"/>
    </source>
</evidence>
<organism evidence="1 2">
    <name type="scientific">Streptomyces olivaceiscleroticus</name>
    <dbReference type="NCBI Taxonomy" id="68245"/>
    <lineage>
        <taxon>Bacteria</taxon>
        <taxon>Bacillati</taxon>
        <taxon>Actinomycetota</taxon>
        <taxon>Actinomycetes</taxon>
        <taxon>Kitasatosporales</taxon>
        <taxon>Streptomycetaceae</taxon>
        <taxon>Streptomyces</taxon>
    </lineage>
</organism>
<proteinExistence type="predicted"/>
<dbReference type="NCBIfam" id="TIGR04267">
    <property type="entry name" value="mod_HExxH"/>
    <property type="match status" value="1"/>
</dbReference>
<evidence type="ECO:0000313" key="1">
    <source>
        <dbReference type="EMBL" id="GAA0463713.1"/>
    </source>
</evidence>